<name>A0ACC5R9W7_9HYPH</name>
<dbReference type="Proteomes" id="UP000616151">
    <property type="component" value="Unassembled WGS sequence"/>
</dbReference>
<reference evidence="1" key="1">
    <citation type="submission" date="2021-01" db="EMBL/GenBank/DDBJ databases">
        <authorList>
            <person name="Sun Q."/>
        </authorList>
    </citation>
    <scope>NUCLEOTIDE SEQUENCE</scope>
    <source>
        <strain evidence="1">YIM B02566</strain>
    </source>
</reference>
<gene>
    <name evidence="1" type="ORF">JHL16_22990</name>
</gene>
<sequence>MTDTVRTGARAPAMDRFSLPGLLRARETGVFLALVVLCLFLTFATDGFLTSVNLLNVGRQISLLGIMAVGMTFVLISGEVDLSVGSNYALSGLATGMLIIAGWGLVPALCVGLVTGMTIGLINGVLSTYGRLPSLIATLGMLSVVRGSALILTNGQPVTVNVRNGADPGVLEIFSFIGQGYLFGIVPMQLVFFILIAALAWVVLSCTNFGFRVFAVGGSAKAARVSGISINSVKIWAFVLMGALAAFAGILSLAFLPSGQAGRTGLGLELDVIAATIVGGASLSGGEGTILGTILGVLIIGVMRNGLVLMGVNPFVQELMIGLVIIIAVGIDKWSTRRRA</sequence>
<accession>A0ACC5R9W7</accession>
<evidence type="ECO:0000313" key="2">
    <source>
        <dbReference type="Proteomes" id="UP000616151"/>
    </source>
</evidence>
<comment type="caution">
    <text evidence="1">The sequence shown here is derived from an EMBL/GenBank/DDBJ whole genome shotgun (WGS) entry which is preliminary data.</text>
</comment>
<dbReference type="EMBL" id="JAENHL010000008">
    <property type="protein sequence ID" value="MBK1869245.1"/>
    <property type="molecule type" value="Genomic_DNA"/>
</dbReference>
<protein>
    <submittedName>
        <fullName evidence="1">ABC transporter permease</fullName>
    </submittedName>
</protein>
<proteinExistence type="predicted"/>
<evidence type="ECO:0000313" key="1">
    <source>
        <dbReference type="EMBL" id="MBK1869245.1"/>
    </source>
</evidence>
<organism evidence="1 2">
    <name type="scientific">Taklimakanibacter albus</name>
    <dbReference type="NCBI Taxonomy" id="2800327"/>
    <lineage>
        <taxon>Bacteria</taxon>
        <taxon>Pseudomonadati</taxon>
        <taxon>Pseudomonadota</taxon>
        <taxon>Alphaproteobacteria</taxon>
        <taxon>Hyphomicrobiales</taxon>
        <taxon>Aestuariivirgaceae</taxon>
        <taxon>Taklimakanibacter</taxon>
    </lineage>
</organism>
<keyword evidence="2" id="KW-1185">Reference proteome</keyword>